<keyword evidence="14 27" id="KW-0472">Membrane</keyword>
<keyword evidence="9" id="KW-0732">Signal</keyword>
<dbReference type="FunFam" id="2.60.40.10:FF:000188">
    <property type="entry name" value="Interleukin-1 receptor accessory protein-like 1"/>
    <property type="match status" value="1"/>
</dbReference>
<protein>
    <recommendedName>
        <fullName evidence="22">Interleukin-1 receptor type 1</fullName>
    </recommendedName>
    <alternativeName>
        <fullName evidence="24">CD121 antigen-like family member A</fullName>
    </alternativeName>
    <alternativeName>
        <fullName evidence="23">Interleukin-1 receptor alpha</fullName>
    </alternativeName>
    <alternativeName>
        <fullName evidence="26">Interleukin-1 receptor type I</fullName>
    </alternativeName>
    <alternativeName>
        <fullName evidence="25">p80</fullName>
    </alternativeName>
</protein>
<dbReference type="GO" id="GO:0005576">
    <property type="term" value="C:extracellular region"/>
    <property type="evidence" value="ECO:0007669"/>
    <property type="project" value="UniProtKB-SubCell"/>
</dbReference>
<proteinExistence type="inferred from homology"/>
<keyword evidence="11" id="KW-0378">Hydrolase</keyword>
<keyword evidence="6" id="KW-0964">Secreted</keyword>
<dbReference type="FunFam" id="3.40.50.10140:FF:000002">
    <property type="entry name" value="Interleukin 1 receptor accessory protein"/>
    <property type="match status" value="1"/>
</dbReference>
<dbReference type="SMART" id="SM00409">
    <property type="entry name" value="IG"/>
    <property type="match status" value="3"/>
</dbReference>
<dbReference type="InterPro" id="IPR036179">
    <property type="entry name" value="Ig-like_dom_sf"/>
</dbReference>
<evidence type="ECO:0000256" key="5">
    <source>
        <dbReference type="ARBA" id="ARBA00022475"/>
    </source>
</evidence>
<comment type="similarity">
    <text evidence="4">Belongs to the interleukin-1 receptor family.</text>
</comment>
<dbReference type="InterPro" id="IPR004074">
    <property type="entry name" value="IL-1_rcpt_I/II-typ"/>
</dbReference>
<feature type="domain" description="TIR" evidence="28">
    <location>
        <begin position="425"/>
        <end position="580"/>
    </location>
</feature>
<gene>
    <name evidence="30" type="ORF">H920_08037</name>
</gene>
<evidence type="ECO:0000256" key="1">
    <source>
        <dbReference type="ARBA" id="ARBA00004236"/>
    </source>
</evidence>
<evidence type="ECO:0000256" key="14">
    <source>
        <dbReference type="ARBA" id="ARBA00023136"/>
    </source>
</evidence>
<evidence type="ECO:0000256" key="3">
    <source>
        <dbReference type="ARBA" id="ARBA00004613"/>
    </source>
</evidence>
<accession>A0A091DHI3</accession>
<dbReference type="InterPro" id="IPR013783">
    <property type="entry name" value="Ig-like_fold"/>
</dbReference>
<keyword evidence="15" id="KW-1015">Disulfide bond</keyword>
<dbReference type="InterPro" id="IPR035897">
    <property type="entry name" value="Toll_tir_struct_dom_sf"/>
</dbReference>
<evidence type="ECO:0000256" key="20">
    <source>
        <dbReference type="ARBA" id="ARBA00057479"/>
    </source>
</evidence>
<evidence type="ECO:0000256" key="12">
    <source>
        <dbReference type="ARBA" id="ARBA00022989"/>
    </source>
</evidence>
<dbReference type="GO" id="GO:0006954">
    <property type="term" value="P:inflammatory response"/>
    <property type="evidence" value="ECO:0007669"/>
    <property type="project" value="UniProtKB-KW"/>
</dbReference>
<dbReference type="InterPro" id="IPR004076">
    <property type="entry name" value="IL-1_rcpt_I-typ"/>
</dbReference>
<comment type="subcellular location">
    <subcellularLocation>
        <location evidence="1">Cell membrane</location>
    </subcellularLocation>
    <subcellularLocation>
        <location evidence="2">Membrane</location>
        <topology evidence="2">Single-pass type I membrane protein</topology>
    </subcellularLocation>
    <subcellularLocation>
        <location evidence="3">Secreted</location>
    </subcellularLocation>
</comment>
<comment type="subunit">
    <text evidence="21">The interleukin-1 receptor complex is a heterodimer of IL1R1 and IL1RAP. Interacts with PIK3R1. Interacts with IL1A.</text>
</comment>
<dbReference type="eggNOG" id="ENOG502QWEU">
    <property type="taxonomic scope" value="Eukaryota"/>
</dbReference>
<feature type="domain" description="Ig-like" evidence="29">
    <location>
        <begin position="268"/>
        <end position="370"/>
    </location>
</feature>
<dbReference type="InterPro" id="IPR007110">
    <property type="entry name" value="Ig-like_dom"/>
</dbReference>
<dbReference type="SMART" id="SM00255">
    <property type="entry name" value="TIR"/>
    <property type="match status" value="1"/>
</dbReference>
<evidence type="ECO:0000313" key="31">
    <source>
        <dbReference type="Proteomes" id="UP000028990"/>
    </source>
</evidence>
<evidence type="ECO:0000256" key="23">
    <source>
        <dbReference type="ARBA" id="ARBA00075659"/>
    </source>
</evidence>
<dbReference type="FunFam" id="2.60.40.10:FF:000284">
    <property type="entry name" value="interleukin-1 receptor accessory protein-like 1"/>
    <property type="match status" value="1"/>
</dbReference>
<comment type="function">
    <text evidence="20">Receptor for IL1A, IL1B and IL1RN. After binding to interleukin-1 associates with the coreceptor IL1RAP to form the high affinity interleukin-1 receptor complex which mediates interleukin-1-dependent activation of NF-kappa-B, MAPK and other pathways. Signaling involves the recruitment of adapter molecules such as TOLLIP, MYD88, and IRAK1 or IRAK2 via the respective TIR domains of the receptor/coreceptor subunits. Binds ligands with comparable affinity and binding of antagonist IL1RN prevents association with IL1RAP to form a signaling complex. Involved in IL1B-mediated costimulation of IFNG production from T-helper 1 (Th1) cells.</text>
</comment>
<dbReference type="EMBL" id="KN122400">
    <property type="protein sequence ID" value="KFO30562.1"/>
    <property type="molecule type" value="Genomic_DNA"/>
</dbReference>
<evidence type="ECO:0000256" key="11">
    <source>
        <dbReference type="ARBA" id="ARBA00022801"/>
    </source>
</evidence>
<feature type="domain" description="Ig-like" evidence="29">
    <location>
        <begin position="160"/>
        <end position="256"/>
    </location>
</feature>
<feature type="transmembrane region" description="Helical" evidence="27">
    <location>
        <begin position="380"/>
        <end position="401"/>
    </location>
</feature>
<evidence type="ECO:0000256" key="13">
    <source>
        <dbReference type="ARBA" id="ARBA00023027"/>
    </source>
</evidence>
<keyword evidence="18" id="KW-0395">Inflammatory response</keyword>
<evidence type="ECO:0000256" key="24">
    <source>
        <dbReference type="ARBA" id="ARBA00079535"/>
    </source>
</evidence>
<organism evidence="30 31">
    <name type="scientific">Fukomys damarensis</name>
    <name type="common">Damaraland mole rat</name>
    <name type="synonym">Cryptomys damarensis</name>
    <dbReference type="NCBI Taxonomy" id="885580"/>
    <lineage>
        <taxon>Eukaryota</taxon>
        <taxon>Metazoa</taxon>
        <taxon>Chordata</taxon>
        <taxon>Craniata</taxon>
        <taxon>Vertebrata</taxon>
        <taxon>Euteleostomi</taxon>
        <taxon>Mammalia</taxon>
        <taxon>Eutheria</taxon>
        <taxon>Euarchontoglires</taxon>
        <taxon>Glires</taxon>
        <taxon>Rodentia</taxon>
        <taxon>Hystricomorpha</taxon>
        <taxon>Bathyergidae</taxon>
        <taxon>Fukomys</taxon>
    </lineage>
</organism>
<dbReference type="Pfam" id="PF13927">
    <property type="entry name" value="Ig_3"/>
    <property type="match status" value="1"/>
</dbReference>
<evidence type="ECO:0000256" key="15">
    <source>
        <dbReference type="ARBA" id="ARBA00023157"/>
    </source>
</evidence>
<dbReference type="GO" id="GO:0019966">
    <property type="term" value="F:interleukin-1 binding"/>
    <property type="evidence" value="ECO:0007669"/>
    <property type="project" value="TreeGrafter"/>
</dbReference>
<dbReference type="Gene3D" id="3.40.50.10140">
    <property type="entry name" value="Toll/interleukin-1 receptor homology (TIR) domain"/>
    <property type="match status" value="1"/>
</dbReference>
<evidence type="ECO:0000259" key="28">
    <source>
        <dbReference type="PROSITE" id="PS50104"/>
    </source>
</evidence>
<keyword evidence="10" id="KW-0677">Repeat</keyword>
<keyword evidence="12 27" id="KW-1133">Transmembrane helix</keyword>
<dbReference type="InterPro" id="IPR003599">
    <property type="entry name" value="Ig_sub"/>
</dbReference>
<evidence type="ECO:0000256" key="22">
    <source>
        <dbReference type="ARBA" id="ARBA00067898"/>
    </source>
</evidence>
<evidence type="ECO:0000256" key="18">
    <source>
        <dbReference type="ARBA" id="ARBA00023198"/>
    </source>
</evidence>
<evidence type="ECO:0000256" key="27">
    <source>
        <dbReference type="SAM" id="Phobius"/>
    </source>
</evidence>
<evidence type="ECO:0000256" key="10">
    <source>
        <dbReference type="ARBA" id="ARBA00022737"/>
    </source>
</evidence>
<dbReference type="Pfam" id="PF01582">
    <property type="entry name" value="TIR"/>
    <property type="match status" value="1"/>
</dbReference>
<sequence>MSTGAARRAGEGAEYAGRMSFGVCIMLLQPQDVYDEPPGMGENMKVSLRVVCFMVLLMSLEADKCAEREDRIILASSANEIAVVACNLNSNENLGPVIWYKNDSKTPICMDQNCRINQQKEKLWFVPAKVEDSGQYYCAVRNSTYCLKIKITAHFMENEPNLCYSAQVLFTQKLPISRDGRLVCPHLSFLKDEKNEFPEVKWFKDCKPLLLDDAHFIGVLNTLLVKNVAPEHRGNYTCHAPYTYLGKRYHITRTIQFLPFEENKPDRPVIVSPKNETVEVNLGSKIQLICNVTGHYTDSVYWKWNGSFIDSDDPLLVEDYYYLENSLAKNKDIVIVMLNISEVRSLFYLHPFTCVARNGHSNEAAYVKFIHPVPDFQKHMIGIFVTLTLVITCSVFIYKIFKVDIVLWYRGSCYDFLSQKALDGKIYDAYILYPKSHTEGFTSSSDIFVFKILPEVLEKQFGYKLFIYGRDDYVGEDTIEVFNETIRQSRRLIIILVRDIASFIWLGHSSEEQIVMYNALIKEGIKVVLVELDKIQDYEKMPESIRFIKQKHGVIRWSGDLREGAQSAKTRFWKNIRYHMPALPLSFASEQQLLPQARRQGSSETLQRELHLPVG</sequence>
<evidence type="ECO:0000256" key="8">
    <source>
        <dbReference type="ARBA" id="ARBA00022692"/>
    </source>
</evidence>
<evidence type="ECO:0000256" key="25">
    <source>
        <dbReference type="ARBA" id="ARBA00080708"/>
    </source>
</evidence>
<dbReference type="PRINTS" id="PR01537">
    <property type="entry name" value="INTRLKN1R1F"/>
</dbReference>
<evidence type="ECO:0000256" key="9">
    <source>
        <dbReference type="ARBA" id="ARBA00022729"/>
    </source>
</evidence>
<keyword evidence="31" id="KW-1185">Reference proteome</keyword>
<evidence type="ECO:0000256" key="7">
    <source>
        <dbReference type="ARBA" id="ARBA00022553"/>
    </source>
</evidence>
<evidence type="ECO:0000256" key="16">
    <source>
        <dbReference type="ARBA" id="ARBA00023170"/>
    </source>
</evidence>
<keyword evidence="16 30" id="KW-0675">Receptor</keyword>
<dbReference type="InterPro" id="IPR015621">
    <property type="entry name" value="IL-1_rcpt_fam"/>
</dbReference>
<keyword evidence="19" id="KW-0393">Immunoglobulin domain</keyword>
<dbReference type="GO" id="GO:0004909">
    <property type="term" value="F:interleukin-1, type I, activating receptor activity"/>
    <property type="evidence" value="ECO:0007669"/>
    <property type="project" value="InterPro"/>
</dbReference>
<dbReference type="PROSITE" id="PS50104">
    <property type="entry name" value="TIR"/>
    <property type="match status" value="1"/>
</dbReference>
<dbReference type="GO" id="GO:0016787">
    <property type="term" value="F:hydrolase activity"/>
    <property type="evidence" value="ECO:0007669"/>
    <property type="project" value="UniProtKB-KW"/>
</dbReference>
<dbReference type="GO" id="GO:0009986">
    <property type="term" value="C:cell surface"/>
    <property type="evidence" value="ECO:0007669"/>
    <property type="project" value="UniProtKB-ARBA"/>
</dbReference>
<feature type="domain" description="Ig-like" evidence="29">
    <location>
        <begin position="79"/>
        <end position="152"/>
    </location>
</feature>
<evidence type="ECO:0000256" key="21">
    <source>
        <dbReference type="ARBA" id="ARBA00066184"/>
    </source>
</evidence>
<dbReference type="GO" id="GO:0005886">
    <property type="term" value="C:plasma membrane"/>
    <property type="evidence" value="ECO:0007669"/>
    <property type="project" value="UniProtKB-SubCell"/>
</dbReference>
<dbReference type="STRING" id="885580.ENSFDAP00000015452"/>
<evidence type="ECO:0000256" key="4">
    <source>
        <dbReference type="ARBA" id="ARBA00009752"/>
    </source>
</evidence>
<evidence type="ECO:0000259" key="29">
    <source>
        <dbReference type="PROSITE" id="PS50835"/>
    </source>
</evidence>
<evidence type="ECO:0000313" key="30">
    <source>
        <dbReference type="EMBL" id="KFO30562.1"/>
    </source>
</evidence>
<dbReference type="AlphaFoldDB" id="A0A091DHI3"/>
<keyword evidence="8 27" id="KW-0812">Transmembrane</keyword>
<dbReference type="GO" id="GO:0050727">
    <property type="term" value="P:regulation of inflammatory response"/>
    <property type="evidence" value="ECO:0007669"/>
    <property type="project" value="TreeGrafter"/>
</dbReference>
<keyword evidence="7" id="KW-0597">Phosphoprotein</keyword>
<dbReference type="SUPFAM" id="SSF52200">
    <property type="entry name" value="Toll/Interleukin receptor TIR domain"/>
    <property type="match status" value="1"/>
</dbReference>
<dbReference type="InterPro" id="IPR000157">
    <property type="entry name" value="TIR_dom"/>
</dbReference>
<reference evidence="30 31" key="1">
    <citation type="submission" date="2013-11" db="EMBL/GenBank/DDBJ databases">
        <title>The Damaraland mole rat (Fukomys damarensis) genome and evolution of African mole rats.</title>
        <authorList>
            <person name="Gladyshev V.N."/>
            <person name="Fang X."/>
        </authorList>
    </citation>
    <scope>NUCLEOTIDE SEQUENCE [LARGE SCALE GENOMIC DNA]</scope>
    <source>
        <tissue evidence="30">Liver</tissue>
    </source>
</reference>
<dbReference type="PRINTS" id="PR01538">
    <property type="entry name" value="INTRLEUKN1R1"/>
</dbReference>
<dbReference type="Proteomes" id="UP000028990">
    <property type="component" value="Unassembled WGS sequence"/>
</dbReference>
<dbReference type="PRINTS" id="PR01536">
    <property type="entry name" value="INTRLKN1R12F"/>
</dbReference>
<dbReference type="Gene3D" id="2.60.40.10">
    <property type="entry name" value="Immunoglobulins"/>
    <property type="match status" value="3"/>
</dbReference>
<keyword evidence="13" id="KW-0520">NAD</keyword>
<dbReference type="PANTHER" id="PTHR11890:SF26">
    <property type="entry name" value="INTERLEUKIN-1 RECEPTOR TYPE 1"/>
    <property type="match status" value="1"/>
</dbReference>
<dbReference type="FunFam" id="2.60.40.10:FF:001064">
    <property type="entry name" value="Interleukin 1 receptor, type I"/>
    <property type="match status" value="1"/>
</dbReference>
<evidence type="ECO:0000256" key="6">
    <source>
        <dbReference type="ARBA" id="ARBA00022525"/>
    </source>
</evidence>
<name>A0A091DHI3_FUKDA</name>
<evidence type="ECO:0000256" key="2">
    <source>
        <dbReference type="ARBA" id="ARBA00004479"/>
    </source>
</evidence>
<keyword evidence="17" id="KW-0325">Glycoprotein</keyword>
<keyword evidence="5" id="KW-1003">Cell membrane</keyword>
<dbReference type="PROSITE" id="PS50835">
    <property type="entry name" value="IG_LIKE"/>
    <property type="match status" value="3"/>
</dbReference>
<evidence type="ECO:0000256" key="26">
    <source>
        <dbReference type="ARBA" id="ARBA00083376"/>
    </source>
</evidence>
<dbReference type="PANTHER" id="PTHR11890">
    <property type="entry name" value="INTERLEUKIN-1 RECEPTOR FAMILY MEMBER"/>
    <property type="match status" value="1"/>
</dbReference>
<evidence type="ECO:0000256" key="17">
    <source>
        <dbReference type="ARBA" id="ARBA00023180"/>
    </source>
</evidence>
<evidence type="ECO:0000256" key="19">
    <source>
        <dbReference type="ARBA" id="ARBA00023319"/>
    </source>
</evidence>
<dbReference type="SUPFAM" id="SSF48726">
    <property type="entry name" value="Immunoglobulin"/>
    <property type="match status" value="3"/>
</dbReference>